<dbReference type="AlphaFoldDB" id="I3US59"/>
<sequence>MSTMGIKSRRVALVMALTAVTALYGSACWRAELLRSQPSVANSCEQAHCVPHSATLSAVR</sequence>
<dbReference type="PATRIC" id="fig|231023.4.peg.1397"/>
<dbReference type="KEGG" id="ppi:YSA_02876"/>
<gene>
    <name evidence="1" type="ORF">YSA_02876</name>
</gene>
<organism evidence="1 2">
    <name type="scientific">Pseudomonas putida ND6</name>
    <dbReference type="NCBI Taxonomy" id="231023"/>
    <lineage>
        <taxon>Bacteria</taxon>
        <taxon>Pseudomonadati</taxon>
        <taxon>Pseudomonadota</taxon>
        <taxon>Gammaproteobacteria</taxon>
        <taxon>Pseudomonadales</taxon>
        <taxon>Pseudomonadaceae</taxon>
        <taxon>Pseudomonas</taxon>
    </lineage>
</organism>
<evidence type="ECO:0000313" key="1">
    <source>
        <dbReference type="EMBL" id="AFK68330.1"/>
    </source>
</evidence>
<name>I3US59_PSEPU</name>
<dbReference type="Proteomes" id="UP000005268">
    <property type="component" value="Chromosome"/>
</dbReference>
<protein>
    <submittedName>
        <fullName evidence="1">Uncharacterized protein</fullName>
    </submittedName>
</protein>
<accession>I3US59</accession>
<reference evidence="1 2" key="1">
    <citation type="journal article" date="2012" name="J. Bacteriol.">
        <title>Complete Genome Sequence of the Naphthalene-Degrading Pseudomonas putida Strain ND6.</title>
        <authorList>
            <person name="Li S."/>
            <person name="Zhao H."/>
            <person name="Li Y."/>
            <person name="Niu S."/>
            <person name="Cai B."/>
        </authorList>
    </citation>
    <scope>NUCLEOTIDE SEQUENCE [LARGE SCALE GENOMIC DNA]</scope>
    <source>
        <strain evidence="1 2">ND6</strain>
    </source>
</reference>
<evidence type="ECO:0000313" key="2">
    <source>
        <dbReference type="Proteomes" id="UP000005268"/>
    </source>
</evidence>
<proteinExistence type="predicted"/>
<dbReference type="EMBL" id="CP003588">
    <property type="protein sequence ID" value="AFK68330.1"/>
    <property type="molecule type" value="Genomic_DNA"/>
</dbReference>
<dbReference type="HOGENOM" id="CLU_192283_1_0_6"/>